<reference evidence="2" key="1">
    <citation type="submission" date="2021-04" db="EMBL/GenBank/DDBJ databases">
        <authorList>
            <person name="Tunstrom K."/>
        </authorList>
    </citation>
    <scope>NUCLEOTIDE SEQUENCE</scope>
</reference>
<keyword evidence="3" id="KW-1185">Reference proteome</keyword>
<dbReference type="EMBL" id="CAJQZP010001172">
    <property type="protein sequence ID" value="CAG5025295.1"/>
    <property type="molecule type" value="Genomic_DNA"/>
</dbReference>
<feature type="compositionally biased region" description="Low complexity" evidence="1">
    <location>
        <begin position="320"/>
        <end position="329"/>
    </location>
</feature>
<feature type="compositionally biased region" description="Basic and acidic residues" evidence="1">
    <location>
        <begin position="308"/>
        <end position="319"/>
    </location>
</feature>
<feature type="compositionally biased region" description="Polar residues" evidence="1">
    <location>
        <begin position="330"/>
        <end position="340"/>
    </location>
</feature>
<organism evidence="2 3">
    <name type="scientific">Parnassius apollo</name>
    <name type="common">Apollo butterfly</name>
    <name type="synonym">Papilio apollo</name>
    <dbReference type="NCBI Taxonomy" id="110799"/>
    <lineage>
        <taxon>Eukaryota</taxon>
        <taxon>Metazoa</taxon>
        <taxon>Ecdysozoa</taxon>
        <taxon>Arthropoda</taxon>
        <taxon>Hexapoda</taxon>
        <taxon>Insecta</taxon>
        <taxon>Pterygota</taxon>
        <taxon>Neoptera</taxon>
        <taxon>Endopterygota</taxon>
        <taxon>Lepidoptera</taxon>
        <taxon>Glossata</taxon>
        <taxon>Ditrysia</taxon>
        <taxon>Papilionoidea</taxon>
        <taxon>Papilionidae</taxon>
        <taxon>Parnassiinae</taxon>
        <taxon>Parnassini</taxon>
        <taxon>Parnassius</taxon>
        <taxon>Parnassius</taxon>
    </lineage>
</organism>
<protein>
    <submittedName>
        <fullName evidence="2">(apollo) hypothetical protein</fullName>
    </submittedName>
</protein>
<evidence type="ECO:0000256" key="1">
    <source>
        <dbReference type="SAM" id="MobiDB-lite"/>
    </source>
</evidence>
<feature type="region of interest" description="Disordered" evidence="1">
    <location>
        <begin position="307"/>
        <end position="368"/>
    </location>
</feature>
<accession>A0A8S3XIV5</accession>
<dbReference type="OrthoDB" id="5955164at2759"/>
<evidence type="ECO:0000313" key="3">
    <source>
        <dbReference type="Proteomes" id="UP000691718"/>
    </source>
</evidence>
<gene>
    <name evidence="2" type="ORF">PAPOLLO_LOCUS18347</name>
</gene>
<feature type="compositionally biased region" description="Low complexity" evidence="1">
    <location>
        <begin position="344"/>
        <end position="356"/>
    </location>
</feature>
<evidence type="ECO:0000313" key="2">
    <source>
        <dbReference type="EMBL" id="CAG5025295.1"/>
    </source>
</evidence>
<dbReference type="AlphaFoldDB" id="A0A8S3XIV5"/>
<comment type="caution">
    <text evidence="2">The sequence shown here is derived from an EMBL/GenBank/DDBJ whole genome shotgun (WGS) entry which is preliminary data.</text>
</comment>
<sequence>MARNSTDLTSLRIGDDTIERADNFRYLGSVLDASGDIDRDIKARISAAWVKWYEHRYIIILDPQKRTYLDIYKMDLAETMKSVLAKSTGNANSAAPSSSGAAAPHGAEGYVTEKLYMLLQLYLQNKGWSPSIELLQCFSDLKESSMLPSAAYLQMMASRVGLDTQGRLILRENGKIILPYEHFANAVMLKHMNGPHGLHLGLEATVRAVVESYTIGREQFGMEKEFIIEVVQNCPNPACRYYKNQLEMTQKSIQQHLSQQPTYIPDAGSSNLSDSQAVERLLRGSALAQDYQLPIAPHIAALTGLTGEKADRRSQDKLSQHQQMLLQHQNRSMAHQSSVDKYSHSQQRSSASSQSSLETKSKHHYSDEHKLTDFLRANLESLEGLSGGGGVSSGVGGGAGGGVGGGAGGAAVNAVAGAAAGGGQERVVRAFAELARNLQRMRPCVRPAMCKPYGKQSEQLQKILLDTIQLVQSLRSYLPPPHIQVTSWKNDDKLRSNNMEELESRKIVSGN</sequence>
<dbReference type="Proteomes" id="UP000691718">
    <property type="component" value="Unassembled WGS sequence"/>
</dbReference>
<name>A0A8S3XIV5_PARAO</name>
<proteinExistence type="predicted"/>